<feature type="transmembrane region" description="Helical" evidence="6">
    <location>
        <begin position="49"/>
        <end position="69"/>
    </location>
</feature>
<evidence type="ECO:0000256" key="5">
    <source>
        <dbReference type="ARBA" id="ARBA00023136"/>
    </source>
</evidence>
<proteinExistence type="predicted"/>
<dbReference type="InterPro" id="IPR036259">
    <property type="entry name" value="MFS_trans_sf"/>
</dbReference>
<name>A0A8J3N2Y0_9CHLR</name>
<evidence type="ECO:0000256" key="3">
    <source>
        <dbReference type="ARBA" id="ARBA00022692"/>
    </source>
</evidence>
<dbReference type="AlphaFoldDB" id="A0A8J3N2Y0"/>
<dbReference type="GO" id="GO:0005886">
    <property type="term" value="C:plasma membrane"/>
    <property type="evidence" value="ECO:0007669"/>
    <property type="project" value="UniProtKB-SubCell"/>
</dbReference>
<dbReference type="CDD" id="cd06173">
    <property type="entry name" value="MFS_MefA_like"/>
    <property type="match status" value="1"/>
</dbReference>
<feature type="transmembrane region" description="Helical" evidence="6">
    <location>
        <begin position="317"/>
        <end position="336"/>
    </location>
</feature>
<keyword evidence="4 6" id="KW-1133">Transmembrane helix</keyword>
<feature type="transmembrane region" description="Helical" evidence="6">
    <location>
        <begin position="379"/>
        <end position="402"/>
    </location>
</feature>
<sequence length="460" mass="49922">MSSGNRSSISALGNPAFRRLAFWLLIANIGYRAEEATILWLTFQGKNSKAVLVGTVLMTLLPRTPALWGGGRIADKYSRRTIMLCTRMGMALLSLTFIGSIRIEGAIGLALIWGTQVLISILTGLNDPSQEAVMQEMVRTQELHNARAVYNACSYTSTIGGYLIAAFSKGVEGASWIFLLSFATCICFVGYLSRLCVGRAEPRKEAPEQKRKVTQREAIQYIRRSPDILLALATIAVIDLLMASRPVMLPLVGAELGGSHAYTLLTVANFAGSLIGALVVIRQSRPPTIRRMFASATFFSLFILLHGFSAWHSSLVWAMVNVAIARFAAEIFVNAVGTLRQRNVPREFMGRVSGISLLVSVVCAAASNVHAGLWLDPMLGASVATMVVGGTSLVALSILWPVARHKHLLEMPTVAPRWVAPATAVIFQLVPNKTSPNRSRSYIKAALAFSSCRTTILANR</sequence>
<evidence type="ECO:0000256" key="2">
    <source>
        <dbReference type="ARBA" id="ARBA00022475"/>
    </source>
</evidence>
<keyword evidence="3 6" id="KW-0812">Transmembrane</keyword>
<keyword evidence="2" id="KW-1003">Cell membrane</keyword>
<keyword evidence="5 6" id="KW-0472">Membrane</keyword>
<dbReference type="PANTHER" id="PTHR23513">
    <property type="entry name" value="INTEGRAL MEMBRANE EFFLUX PROTEIN-RELATED"/>
    <property type="match status" value="1"/>
</dbReference>
<dbReference type="RefSeq" id="WP_220204415.1">
    <property type="nucleotide sequence ID" value="NZ_BNJK01000001.1"/>
</dbReference>
<evidence type="ECO:0000313" key="7">
    <source>
        <dbReference type="EMBL" id="GHO93640.1"/>
    </source>
</evidence>
<gene>
    <name evidence="7" type="ORF">KSF_036880</name>
</gene>
<feature type="transmembrane region" description="Helical" evidence="6">
    <location>
        <begin position="20"/>
        <end position="43"/>
    </location>
</feature>
<evidence type="ECO:0000313" key="8">
    <source>
        <dbReference type="Proteomes" id="UP000597444"/>
    </source>
</evidence>
<evidence type="ECO:0000256" key="1">
    <source>
        <dbReference type="ARBA" id="ARBA00004651"/>
    </source>
</evidence>
<feature type="transmembrane region" description="Helical" evidence="6">
    <location>
        <begin position="173"/>
        <end position="193"/>
    </location>
</feature>
<feature type="transmembrane region" description="Helical" evidence="6">
    <location>
        <begin position="348"/>
        <end position="367"/>
    </location>
</feature>
<feature type="transmembrane region" description="Helical" evidence="6">
    <location>
        <begin position="260"/>
        <end position="281"/>
    </location>
</feature>
<dbReference type="GO" id="GO:0022857">
    <property type="term" value="F:transmembrane transporter activity"/>
    <property type="evidence" value="ECO:0007669"/>
    <property type="project" value="InterPro"/>
</dbReference>
<protein>
    <submittedName>
        <fullName evidence="7">MFS transporter</fullName>
    </submittedName>
</protein>
<feature type="transmembrane region" description="Helical" evidence="6">
    <location>
        <begin position="228"/>
        <end position="248"/>
    </location>
</feature>
<organism evidence="7 8">
    <name type="scientific">Reticulibacter mediterranei</name>
    <dbReference type="NCBI Taxonomy" id="2778369"/>
    <lineage>
        <taxon>Bacteria</taxon>
        <taxon>Bacillati</taxon>
        <taxon>Chloroflexota</taxon>
        <taxon>Ktedonobacteria</taxon>
        <taxon>Ktedonobacterales</taxon>
        <taxon>Reticulibacteraceae</taxon>
        <taxon>Reticulibacter</taxon>
    </lineage>
</organism>
<dbReference type="Proteomes" id="UP000597444">
    <property type="component" value="Unassembled WGS sequence"/>
</dbReference>
<dbReference type="PANTHER" id="PTHR23513:SF11">
    <property type="entry name" value="STAPHYLOFERRIN A TRANSPORTER"/>
    <property type="match status" value="1"/>
</dbReference>
<dbReference type="Gene3D" id="1.20.1250.20">
    <property type="entry name" value="MFS general substrate transporter like domains"/>
    <property type="match status" value="1"/>
</dbReference>
<keyword evidence="8" id="KW-1185">Reference proteome</keyword>
<dbReference type="Pfam" id="PF07690">
    <property type="entry name" value="MFS_1"/>
    <property type="match status" value="1"/>
</dbReference>
<dbReference type="EMBL" id="BNJK01000001">
    <property type="protein sequence ID" value="GHO93640.1"/>
    <property type="molecule type" value="Genomic_DNA"/>
</dbReference>
<comment type="subcellular location">
    <subcellularLocation>
        <location evidence="1">Cell membrane</location>
        <topology evidence="1">Multi-pass membrane protein</topology>
    </subcellularLocation>
</comment>
<reference evidence="7" key="1">
    <citation type="submission" date="2020-10" db="EMBL/GenBank/DDBJ databases">
        <title>Taxonomic study of unclassified bacteria belonging to the class Ktedonobacteria.</title>
        <authorList>
            <person name="Yabe S."/>
            <person name="Wang C.M."/>
            <person name="Zheng Y."/>
            <person name="Sakai Y."/>
            <person name="Cavaletti L."/>
            <person name="Monciardini P."/>
            <person name="Donadio S."/>
        </authorList>
    </citation>
    <scope>NUCLEOTIDE SEQUENCE</scope>
    <source>
        <strain evidence="7">ID150040</strain>
    </source>
</reference>
<dbReference type="SUPFAM" id="SSF103473">
    <property type="entry name" value="MFS general substrate transporter"/>
    <property type="match status" value="1"/>
</dbReference>
<evidence type="ECO:0000256" key="6">
    <source>
        <dbReference type="SAM" id="Phobius"/>
    </source>
</evidence>
<feature type="transmembrane region" description="Helical" evidence="6">
    <location>
        <begin position="293"/>
        <end position="311"/>
    </location>
</feature>
<evidence type="ECO:0000256" key="4">
    <source>
        <dbReference type="ARBA" id="ARBA00022989"/>
    </source>
</evidence>
<dbReference type="InterPro" id="IPR011701">
    <property type="entry name" value="MFS"/>
</dbReference>
<accession>A0A8J3N2Y0</accession>
<comment type="caution">
    <text evidence="7">The sequence shown here is derived from an EMBL/GenBank/DDBJ whole genome shotgun (WGS) entry which is preliminary data.</text>
</comment>